<evidence type="ECO:0000256" key="5">
    <source>
        <dbReference type="SAM" id="MobiDB-lite"/>
    </source>
</evidence>
<dbReference type="AlphaFoldDB" id="A0AAJ0MNG4"/>
<gene>
    <name evidence="6" type="ORF">B0T23DRAFT_207753</name>
</gene>
<dbReference type="PANTHER" id="PTHR31859:SF1">
    <property type="entry name" value="TETRATRICOPEPTIDE REPEAT PROTEIN 39C"/>
    <property type="match status" value="1"/>
</dbReference>
<dbReference type="PANTHER" id="PTHR31859">
    <property type="entry name" value="TETRATRICOPEPTIDE REPEAT PROTEIN 39 FAMILY MEMBER"/>
    <property type="match status" value="1"/>
</dbReference>
<protein>
    <recommendedName>
        <fullName evidence="2">Inclusion body clearance protein IML2</fullName>
    </recommendedName>
    <alternativeName>
        <fullName evidence="3">Inclusion body clearance protein iml2</fullName>
    </alternativeName>
</protein>
<evidence type="ECO:0000313" key="7">
    <source>
        <dbReference type="Proteomes" id="UP001285908"/>
    </source>
</evidence>
<evidence type="ECO:0000256" key="3">
    <source>
        <dbReference type="ARBA" id="ARBA00019539"/>
    </source>
</evidence>
<feature type="compositionally biased region" description="Polar residues" evidence="5">
    <location>
        <begin position="326"/>
        <end position="335"/>
    </location>
</feature>
<evidence type="ECO:0000256" key="1">
    <source>
        <dbReference type="ARBA" id="ARBA00011408"/>
    </source>
</evidence>
<proteinExistence type="predicted"/>
<dbReference type="GO" id="GO:0005829">
    <property type="term" value="C:cytosol"/>
    <property type="evidence" value="ECO:0007669"/>
    <property type="project" value="TreeGrafter"/>
</dbReference>
<name>A0AAJ0MNG4_9PEZI</name>
<sequence>MSAALRFWLRGQSAASNQSSKAPSAAPSPAASSTSLRDQFNKHGRSSTASVSAAQQEASNIEDAMAAVALIMNDDIDGAEAMLRAREDASTFHQLGVGVSTFLRSILGFEKDIMNEATTRLGETETRAWNDMKKAQKEAEKHGVYGGSVYPQGHPSGGSHIYPPGSEFALVNAEAQLMGAVVAVMHESLTEGIKGFYKLRKAYATLDGIMASELLYLQTLEKKGIITNASSTKTSLDKMPGAFSDSEFATLENTKGANTPSQNGAAADSASVAKDPSGPQTPASASASNEAKTAADVEILDEKLGHLQLDTDATSEQSVLPDASPEDTTPSTPQFSHLDQLNKFGADRSLFKSPVDIFVHSGASMCFGILLLIISMVPPAFSRLLSVIGFKGDRDRGVQMLWQSTKYDNVNGAMAGLVLLQYYNLFFGIADILPSELDIQQLSKPSTGGAKFEAVGYPRNECTALLAQMRQRYPDSRLWRLEEARVLANGRRIEEALAMLADNNDSKMRQIAALNSFELSMNSIYALDFKSAPVHFLRCVELNSWSHALYYYLAACAELELYRDLFHSGEATSSAALKHKKLAEEYFRKAPTVAGKKRFMAKAMPFEVFVLRKLQKWEERVKAYGLDLADVICVSPAMEMIYLWNGSKRMPPHLLEKARTYLPWERCTAPADKDVIPKIKKLEQDEVAIGLLAESSFLRQLGKSVEARKLVEPLLGVDKSVFKGPTRDDYCGAAAHYEVAAVAWMEACSPEAWPSAAEEVESFRKQKTDECQLHLDKVSKWDGFVLDARFGMRVQAGIDSVKWLKSKKGWM</sequence>
<accession>A0AAJ0MNG4</accession>
<evidence type="ECO:0000256" key="2">
    <source>
        <dbReference type="ARBA" id="ARBA00018424"/>
    </source>
</evidence>
<dbReference type="GO" id="GO:0005741">
    <property type="term" value="C:mitochondrial outer membrane"/>
    <property type="evidence" value="ECO:0007669"/>
    <property type="project" value="TreeGrafter"/>
</dbReference>
<feature type="region of interest" description="Disordered" evidence="5">
    <location>
        <begin position="14"/>
        <end position="55"/>
    </location>
</feature>
<dbReference type="GeneID" id="87871114"/>
<feature type="region of interest" description="Disordered" evidence="5">
    <location>
        <begin position="253"/>
        <end position="292"/>
    </location>
</feature>
<feature type="region of interest" description="Disordered" evidence="5">
    <location>
        <begin position="313"/>
        <end position="335"/>
    </location>
</feature>
<organism evidence="6 7">
    <name type="scientific">Neurospora hispaniola</name>
    <dbReference type="NCBI Taxonomy" id="588809"/>
    <lineage>
        <taxon>Eukaryota</taxon>
        <taxon>Fungi</taxon>
        <taxon>Dikarya</taxon>
        <taxon>Ascomycota</taxon>
        <taxon>Pezizomycotina</taxon>
        <taxon>Sordariomycetes</taxon>
        <taxon>Sordariomycetidae</taxon>
        <taxon>Sordariales</taxon>
        <taxon>Sordariaceae</taxon>
        <taxon>Neurospora</taxon>
    </lineage>
</organism>
<feature type="compositionally biased region" description="Low complexity" evidence="5">
    <location>
        <begin position="14"/>
        <end position="35"/>
    </location>
</feature>
<evidence type="ECO:0000313" key="6">
    <source>
        <dbReference type="EMBL" id="KAK3487483.1"/>
    </source>
</evidence>
<comment type="subunit">
    <text evidence="1">Interacts with lipid droplet proteins.</text>
</comment>
<comment type="function">
    <text evidence="4">Inclusion body (IB) resident protein that interacts strongly with lipid droplet (LD) proteins. Involved in LD-mediated IB clearing after protein folding stress, probably by enabling access to the IBs of an LD-stored soluble sterol derivative that acts as a chaperone in inclusion clearing.</text>
</comment>
<keyword evidence="7" id="KW-1185">Reference proteome</keyword>
<feature type="compositionally biased region" description="Polar residues" evidence="5">
    <location>
        <begin position="253"/>
        <end position="264"/>
    </location>
</feature>
<dbReference type="GO" id="GO:0005634">
    <property type="term" value="C:nucleus"/>
    <property type="evidence" value="ECO:0007669"/>
    <property type="project" value="TreeGrafter"/>
</dbReference>
<dbReference type="Pfam" id="PF10300">
    <property type="entry name" value="Iml2-TPR_39"/>
    <property type="match status" value="1"/>
</dbReference>
<dbReference type="RefSeq" id="XP_062689610.1">
    <property type="nucleotide sequence ID" value="XM_062833492.1"/>
</dbReference>
<feature type="compositionally biased region" description="Polar residues" evidence="5">
    <location>
        <begin position="46"/>
        <end position="55"/>
    </location>
</feature>
<dbReference type="EMBL" id="JAULSX010000007">
    <property type="protein sequence ID" value="KAK3487483.1"/>
    <property type="molecule type" value="Genomic_DNA"/>
</dbReference>
<dbReference type="InterPro" id="IPR019412">
    <property type="entry name" value="IML2/TPR_39"/>
</dbReference>
<dbReference type="Proteomes" id="UP001285908">
    <property type="component" value="Unassembled WGS sequence"/>
</dbReference>
<comment type="caution">
    <text evidence="6">The sequence shown here is derived from an EMBL/GenBank/DDBJ whole genome shotgun (WGS) entry which is preliminary data.</text>
</comment>
<evidence type="ECO:0000256" key="4">
    <source>
        <dbReference type="ARBA" id="ARBA00043897"/>
    </source>
</evidence>
<reference evidence="6 7" key="1">
    <citation type="journal article" date="2023" name="Mol. Phylogenet. Evol.">
        <title>Genome-scale phylogeny and comparative genomics of the fungal order Sordariales.</title>
        <authorList>
            <person name="Hensen N."/>
            <person name="Bonometti L."/>
            <person name="Westerberg I."/>
            <person name="Brannstrom I.O."/>
            <person name="Guillou S."/>
            <person name="Cros-Aarteil S."/>
            <person name="Calhoun S."/>
            <person name="Haridas S."/>
            <person name="Kuo A."/>
            <person name="Mondo S."/>
            <person name="Pangilinan J."/>
            <person name="Riley R."/>
            <person name="LaButti K."/>
            <person name="Andreopoulos B."/>
            <person name="Lipzen A."/>
            <person name="Chen C."/>
            <person name="Yan M."/>
            <person name="Daum C."/>
            <person name="Ng V."/>
            <person name="Clum A."/>
            <person name="Steindorff A."/>
            <person name="Ohm R.A."/>
            <person name="Martin F."/>
            <person name="Silar P."/>
            <person name="Natvig D.O."/>
            <person name="Lalanne C."/>
            <person name="Gautier V."/>
            <person name="Ament-Velasquez S.L."/>
            <person name="Kruys A."/>
            <person name="Hutchinson M.I."/>
            <person name="Powell A.J."/>
            <person name="Barry K."/>
            <person name="Miller A.N."/>
            <person name="Grigoriev I.V."/>
            <person name="Debuchy R."/>
            <person name="Gladieux P."/>
            <person name="Hiltunen Thoren M."/>
            <person name="Johannesson H."/>
        </authorList>
    </citation>
    <scope>NUCLEOTIDE SEQUENCE [LARGE SCALE GENOMIC DNA]</scope>
    <source>
        <strain evidence="6 7">FGSC 10403</strain>
    </source>
</reference>
<feature type="compositionally biased region" description="Polar residues" evidence="5">
    <location>
        <begin position="278"/>
        <end position="291"/>
    </location>
</feature>